<dbReference type="SUPFAM" id="SSF47616">
    <property type="entry name" value="GST C-terminal domain-like"/>
    <property type="match status" value="1"/>
</dbReference>
<dbReference type="PROSITE" id="PS50404">
    <property type="entry name" value="GST_NTER"/>
    <property type="match status" value="1"/>
</dbReference>
<dbReference type="PANTHER" id="PTHR11571:SF263">
    <property type="entry name" value="GLUTATHIONE S-TRANSFERASE"/>
    <property type="match status" value="1"/>
</dbReference>
<dbReference type="InterPro" id="IPR050213">
    <property type="entry name" value="GST_superfamily"/>
</dbReference>
<feature type="domain" description="GST N-terminal" evidence="1">
    <location>
        <begin position="6"/>
        <end position="90"/>
    </location>
</feature>
<evidence type="ECO:0000259" key="1">
    <source>
        <dbReference type="PROSITE" id="PS50404"/>
    </source>
</evidence>
<evidence type="ECO:0000313" key="3">
    <source>
        <dbReference type="EMBL" id="OKL44542.1"/>
    </source>
</evidence>
<protein>
    <recommendedName>
        <fullName evidence="5">Glutathione S-transferase</fullName>
    </recommendedName>
</protein>
<sequence>MTTAQAPYKLYYWPVPFRGHFIRFVLAYLEITWEEETDPDTIAELKMLPCPEQPVPFMAPPLLCDREHNFHVNQLQAIMGYLGRKHGLMPDDPVLAALTDKVLGDCGDVLEELTCNCGEAMWSPVGWADFSGKRLPRWMQIFEELGRRHGLSKNAGTLLGTPSLSLADLATAALWHPMCETLPGFSDLLQQEAPLISALTQRVVQIPQIEGLLQQQHTRLGKVYCGGEIEKSIRLMLDTEGLKCNPQGGS</sequence>
<dbReference type="Gene3D" id="1.20.1050.10">
    <property type="match status" value="1"/>
</dbReference>
<feature type="domain" description="GST C-terminal" evidence="2">
    <location>
        <begin position="92"/>
        <end position="220"/>
    </location>
</feature>
<dbReference type="RefSeq" id="WP_051268838.1">
    <property type="nucleotide sequence ID" value="NZ_LVVZ01000014.1"/>
</dbReference>
<accession>A0A1U7JIN0</accession>
<dbReference type="InterPro" id="IPR004045">
    <property type="entry name" value="Glutathione_S-Trfase_N"/>
</dbReference>
<dbReference type="AlphaFoldDB" id="A0A1U7JIN0"/>
<dbReference type="STRING" id="197461.A3843_09175"/>
<dbReference type="EMBL" id="LVVZ01000014">
    <property type="protein sequence ID" value="OKL44542.1"/>
    <property type="molecule type" value="Genomic_DNA"/>
</dbReference>
<dbReference type="InterPro" id="IPR036282">
    <property type="entry name" value="Glutathione-S-Trfase_C_sf"/>
</dbReference>
<dbReference type="Gene3D" id="3.40.30.10">
    <property type="entry name" value="Glutaredoxin"/>
    <property type="match status" value="1"/>
</dbReference>
<dbReference type="Proteomes" id="UP000185783">
    <property type="component" value="Unassembled WGS sequence"/>
</dbReference>
<dbReference type="InterPro" id="IPR054761">
    <property type="entry name" value="GST_C_proteobact"/>
</dbReference>
<dbReference type="PROSITE" id="PS50405">
    <property type="entry name" value="GST_CTER"/>
    <property type="match status" value="1"/>
</dbReference>
<evidence type="ECO:0008006" key="5">
    <source>
        <dbReference type="Google" id="ProtNLM"/>
    </source>
</evidence>
<gene>
    <name evidence="3" type="ORF">A3843_09175</name>
</gene>
<dbReference type="Pfam" id="PF22119">
    <property type="entry name" value="GST_C_8"/>
    <property type="match status" value="1"/>
</dbReference>
<keyword evidence="4" id="KW-1185">Reference proteome</keyword>
<evidence type="ECO:0000313" key="4">
    <source>
        <dbReference type="Proteomes" id="UP000185783"/>
    </source>
</evidence>
<dbReference type="PANTHER" id="PTHR11571">
    <property type="entry name" value="GLUTATHIONE S-TRANSFERASE"/>
    <property type="match status" value="1"/>
</dbReference>
<evidence type="ECO:0000259" key="2">
    <source>
        <dbReference type="PROSITE" id="PS50405"/>
    </source>
</evidence>
<proteinExistence type="predicted"/>
<reference evidence="3 4" key="1">
    <citation type="submission" date="2016-03" db="EMBL/GenBank/DDBJ databases">
        <title>Genome sequence of Nesiotobacter sp. nov., a moderately halophilic alphaproteobacterium isolated from the Yellow Sea, China.</title>
        <authorList>
            <person name="Zhang G."/>
            <person name="Zhang R."/>
        </authorList>
    </citation>
    <scope>NUCLEOTIDE SEQUENCE [LARGE SCALE GENOMIC DNA]</scope>
    <source>
        <strain evidence="3 4">WB1-6</strain>
    </source>
</reference>
<dbReference type="InterPro" id="IPR010987">
    <property type="entry name" value="Glutathione-S-Trfase_C-like"/>
</dbReference>
<dbReference type="GO" id="GO:0004364">
    <property type="term" value="F:glutathione transferase activity"/>
    <property type="evidence" value="ECO:0007669"/>
    <property type="project" value="TreeGrafter"/>
</dbReference>
<name>A0A1U7JIN0_9HYPH</name>
<organism evidence="3 4">
    <name type="scientific">Pseudovibrio exalbescens</name>
    <dbReference type="NCBI Taxonomy" id="197461"/>
    <lineage>
        <taxon>Bacteria</taxon>
        <taxon>Pseudomonadati</taxon>
        <taxon>Pseudomonadota</taxon>
        <taxon>Alphaproteobacteria</taxon>
        <taxon>Hyphomicrobiales</taxon>
        <taxon>Stappiaceae</taxon>
        <taxon>Pseudovibrio</taxon>
    </lineage>
</organism>
<dbReference type="SUPFAM" id="SSF52833">
    <property type="entry name" value="Thioredoxin-like"/>
    <property type="match status" value="1"/>
</dbReference>
<dbReference type="InterPro" id="IPR036249">
    <property type="entry name" value="Thioredoxin-like_sf"/>
</dbReference>
<dbReference type="GO" id="GO:0006749">
    <property type="term" value="P:glutathione metabolic process"/>
    <property type="evidence" value="ECO:0007669"/>
    <property type="project" value="TreeGrafter"/>
</dbReference>
<comment type="caution">
    <text evidence="3">The sequence shown here is derived from an EMBL/GenBank/DDBJ whole genome shotgun (WGS) entry which is preliminary data.</text>
</comment>